<gene>
    <name evidence="1" type="ORF">ATK86_5523</name>
</gene>
<evidence type="ECO:0000313" key="1">
    <source>
        <dbReference type="EMBL" id="PKV81076.1"/>
    </source>
</evidence>
<evidence type="ECO:0000313" key="2">
    <source>
        <dbReference type="Proteomes" id="UP000233766"/>
    </source>
</evidence>
<name>A0A2N3VHJ1_9NOCA</name>
<sequence>MSRRKAGRPDEHAPSSVGRDEGGLLFREYDTVFDTWAMRFTQRLIGGLIVRQDRGGLRVASVELNSIEDMVVLVIEHYGNSEFVQSRVGHRLILSRLRAAAVDDDPGSAMNLYFDDVVAPLAPGESEPVDGVHWVTHPPTPAG</sequence>
<comment type="caution">
    <text evidence="1">The sequence shown here is derived from an EMBL/GenBank/DDBJ whole genome shotgun (WGS) entry which is preliminary data.</text>
</comment>
<dbReference type="Proteomes" id="UP000233766">
    <property type="component" value="Unassembled WGS sequence"/>
</dbReference>
<reference evidence="1 2" key="1">
    <citation type="submission" date="2017-12" db="EMBL/GenBank/DDBJ databases">
        <title>Sequencing the genomes of 1000 Actinobacteria strains.</title>
        <authorList>
            <person name="Klenk H.-P."/>
        </authorList>
    </citation>
    <scope>NUCLEOTIDE SEQUENCE [LARGE SCALE GENOMIC DNA]</scope>
    <source>
        <strain evidence="1 2">DSM 44489</strain>
    </source>
</reference>
<dbReference type="OrthoDB" id="4573628at2"/>
<organism evidence="1 2">
    <name type="scientific">Nocardia fluminea</name>
    <dbReference type="NCBI Taxonomy" id="134984"/>
    <lineage>
        <taxon>Bacteria</taxon>
        <taxon>Bacillati</taxon>
        <taxon>Actinomycetota</taxon>
        <taxon>Actinomycetes</taxon>
        <taxon>Mycobacteriales</taxon>
        <taxon>Nocardiaceae</taxon>
        <taxon>Nocardia</taxon>
    </lineage>
</organism>
<protein>
    <submittedName>
        <fullName evidence="1">Uncharacterized protein</fullName>
    </submittedName>
</protein>
<dbReference type="RefSeq" id="WP_143876122.1">
    <property type="nucleotide sequence ID" value="NZ_PJMW01000002.1"/>
</dbReference>
<dbReference type="AlphaFoldDB" id="A0A2N3VHJ1"/>
<accession>A0A2N3VHJ1</accession>
<dbReference type="EMBL" id="PJMW01000002">
    <property type="protein sequence ID" value="PKV81076.1"/>
    <property type="molecule type" value="Genomic_DNA"/>
</dbReference>
<keyword evidence="2" id="KW-1185">Reference proteome</keyword>
<proteinExistence type="predicted"/>